<feature type="region of interest" description="Disordered" evidence="5">
    <location>
        <begin position="151"/>
        <end position="217"/>
    </location>
</feature>
<comment type="caution">
    <text evidence="7">The sequence shown here is derived from an EMBL/GenBank/DDBJ whole genome shotgun (WGS) entry which is preliminary data.</text>
</comment>
<dbReference type="SMART" id="SM00451">
    <property type="entry name" value="ZnF_U1"/>
    <property type="match status" value="1"/>
</dbReference>
<organism evidence="7 8">
    <name type="scientific">Ramalina farinacea</name>
    <dbReference type="NCBI Taxonomy" id="258253"/>
    <lineage>
        <taxon>Eukaryota</taxon>
        <taxon>Fungi</taxon>
        <taxon>Dikarya</taxon>
        <taxon>Ascomycota</taxon>
        <taxon>Pezizomycotina</taxon>
        <taxon>Lecanoromycetes</taxon>
        <taxon>OSLEUM clade</taxon>
        <taxon>Lecanoromycetidae</taxon>
        <taxon>Lecanorales</taxon>
        <taxon>Lecanorineae</taxon>
        <taxon>Ramalinaceae</taxon>
        <taxon>Ramalina</taxon>
    </lineage>
</organism>
<protein>
    <submittedName>
        <fullName evidence="7">U4/U6.U5 snRNP associated protein</fullName>
    </submittedName>
</protein>
<dbReference type="InterPro" id="IPR003604">
    <property type="entry name" value="Matrin/U1-like-C_Znf_C2H2"/>
</dbReference>
<gene>
    <name evidence="7" type="primary">SNU23</name>
    <name evidence="7" type="ORF">OHK93_006834</name>
</gene>
<dbReference type="InterPro" id="IPR013087">
    <property type="entry name" value="Znf_C2H2_type"/>
</dbReference>
<dbReference type="InterPro" id="IPR036236">
    <property type="entry name" value="Znf_C2H2_sf"/>
</dbReference>
<keyword evidence="8" id="KW-1185">Reference proteome</keyword>
<keyword evidence="3" id="KW-0862">Zinc</keyword>
<dbReference type="InterPro" id="IPR040107">
    <property type="entry name" value="Snu23"/>
</dbReference>
<sequence>MPSPTPKPSDTSFRRTWDRTTYAAKAHDRDTLIKAEGAARAEAKSLGKKYIPRASTPPDAQSSTHRTSRFNAAANVGKITLVPAGSGVGKRGRSAGFYCEACDLTFKDNLQFVEHENSRQHQVNTGQSGEVRRAGLEEVRERLAWLVRRKKEEREAEEGDSGVRLRERLEGAVKGEEEEREAKRARRREKRRKGKGEGDGDGVKQEEEEGYGGGIIC</sequence>
<dbReference type="GO" id="GO:0046540">
    <property type="term" value="C:U4/U6 x U5 tri-snRNP complex"/>
    <property type="evidence" value="ECO:0007669"/>
    <property type="project" value="TreeGrafter"/>
</dbReference>
<dbReference type="PANTHER" id="PTHR45986">
    <property type="entry name" value="ZINC FINGER MATRIN-TYPE PROTEIN 2"/>
    <property type="match status" value="1"/>
</dbReference>
<dbReference type="GO" id="GO:0005681">
    <property type="term" value="C:spliceosomal complex"/>
    <property type="evidence" value="ECO:0007669"/>
    <property type="project" value="InterPro"/>
</dbReference>
<feature type="region of interest" description="Disordered" evidence="5">
    <location>
        <begin position="43"/>
        <end position="67"/>
    </location>
</feature>
<reference evidence="7" key="1">
    <citation type="journal article" date="2023" name="Genome Biol. Evol.">
        <title>First Whole Genome Sequence and Flow Cytometry Genome Size Data for the Lichen-Forming Fungus Ramalina farinacea (Ascomycota).</title>
        <authorList>
            <person name="Llewellyn T."/>
            <person name="Mian S."/>
            <person name="Hill R."/>
            <person name="Leitch I.J."/>
            <person name="Gaya E."/>
        </authorList>
    </citation>
    <scope>NUCLEOTIDE SEQUENCE</scope>
    <source>
        <strain evidence="7">LIQ254RAFAR</strain>
    </source>
</reference>
<dbReference type="GO" id="GO:0008270">
    <property type="term" value="F:zinc ion binding"/>
    <property type="evidence" value="ECO:0007669"/>
    <property type="project" value="UniProtKB-KW"/>
</dbReference>
<evidence type="ECO:0000256" key="4">
    <source>
        <dbReference type="ARBA" id="ARBA00023242"/>
    </source>
</evidence>
<keyword evidence="1" id="KW-0479">Metal-binding</keyword>
<keyword evidence="4" id="KW-0539">Nucleus</keyword>
<name>A0AA43QLK1_9LECA</name>
<dbReference type="EMBL" id="JAPUFD010000005">
    <property type="protein sequence ID" value="MDI1487564.1"/>
    <property type="molecule type" value="Genomic_DNA"/>
</dbReference>
<dbReference type="Gene3D" id="3.30.160.60">
    <property type="entry name" value="Classic Zinc Finger"/>
    <property type="match status" value="1"/>
</dbReference>
<evidence type="ECO:0000256" key="1">
    <source>
        <dbReference type="ARBA" id="ARBA00022723"/>
    </source>
</evidence>
<dbReference type="Proteomes" id="UP001161017">
    <property type="component" value="Unassembled WGS sequence"/>
</dbReference>
<proteinExistence type="predicted"/>
<feature type="compositionally biased region" description="Basic residues" evidence="5">
    <location>
        <begin position="183"/>
        <end position="194"/>
    </location>
</feature>
<evidence type="ECO:0000256" key="5">
    <source>
        <dbReference type="SAM" id="MobiDB-lite"/>
    </source>
</evidence>
<dbReference type="GO" id="GO:0003676">
    <property type="term" value="F:nucleic acid binding"/>
    <property type="evidence" value="ECO:0007669"/>
    <property type="project" value="InterPro"/>
</dbReference>
<dbReference type="SUPFAM" id="SSF57667">
    <property type="entry name" value="beta-beta-alpha zinc fingers"/>
    <property type="match status" value="1"/>
</dbReference>
<accession>A0AA43QLK1</accession>
<feature type="domain" description="C2H2-type" evidence="6">
    <location>
        <begin position="99"/>
        <end position="121"/>
    </location>
</feature>
<evidence type="ECO:0000313" key="8">
    <source>
        <dbReference type="Proteomes" id="UP001161017"/>
    </source>
</evidence>
<dbReference type="AlphaFoldDB" id="A0AA43QLK1"/>
<evidence type="ECO:0000313" key="7">
    <source>
        <dbReference type="EMBL" id="MDI1487564.1"/>
    </source>
</evidence>
<feature type="compositionally biased region" description="Basic and acidic residues" evidence="5">
    <location>
        <begin position="161"/>
        <end position="182"/>
    </location>
</feature>
<evidence type="ECO:0000256" key="3">
    <source>
        <dbReference type="ARBA" id="ARBA00022833"/>
    </source>
</evidence>
<dbReference type="InterPro" id="IPR022755">
    <property type="entry name" value="Znf_C2H2_jaz"/>
</dbReference>
<dbReference type="Pfam" id="PF12171">
    <property type="entry name" value="zf-C2H2_jaz"/>
    <property type="match status" value="1"/>
</dbReference>
<dbReference type="PANTHER" id="PTHR45986:SF1">
    <property type="entry name" value="ZINC FINGER MATRIN-TYPE PROTEIN 2"/>
    <property type="match status" value="1"/>
</dbReference>
<feature type="compositionally biased region" description="Basic and acidic residues" evidence="5">
    <location>
        <begin position="195"/>
        <end position="205"/>
    </location>
</feature>
<dbReference type="PROSITE" id="PS00028">
    <property type="entry name" value="ZINC_FINGER_C2H2_1"/>
    <property type="match status" value="1"/>
</dbReference>
<dbReference type="GO" id="GO:0000398">
    <property type="term" value="P:mRNA splicing, via spliceosome"/>
    <property type="evidence" value="ECO:0007669"/>
    <property type="project" value="InterPro"/>
</dbReference>
<evidence type="ECO:0000259" key="6">
    <source>
        <dbReference type="PROSITE" id="PS00028"/>
    </source>
</evidence>
<evidence type="ECO:0000256" key="2">
    <source>
        <dbReference type="ARBA" id="ARBA00022771"/>
    </source>
</evidence>
<keyword evidence="2" id="KW-0863">Zinc-finger</keyword>